<dbReference type="PANTHER" id="PTHR32268:SF11">
    <property type="entry name" value="HOMOSERINE O-ACETYLTRANSFERASE"/>
    <property type="match status" value="1"/>
</dbReference>
<comment type="similarity">
    <text evidence="1">Belongs to the AB hydrolase superfamily. MetX family.</text>
</comment>
<keyword evidence="2" id="KW-0808">Transferase</keyword>
<dbReference type="GO" id="GO:0009092">
    <property type="term" value="P:homoserine metabolic process"/>
    <property type="evidence" value="ECO:0007669"/>
    <property type="project" value="TreeGrafter"/>
</dbReference>
<protein>
    <submittedName>
        <fullName evidence="5">Alpha/Beta hydrolase protein</fullName>
    </submittedName>
</protein>
<dbReference type="InterPro" id="IPR029058">
    <property type="entry name" value="AB_hydrolase_fold"/>
</dbReference>
<organism evidence="5 6">
    <name type="scientific">Roridomyces roridus</name>
    <dbReference type="NCBI Taxonomy" id="1738132"/>
    <lineage>
        <taxon>Eukaryota</taxon>
        <taxon>Fungi</taxon>
        <taxon>Dikarya</taxon>
        <taxon>Basidiomycota</taxon>
        <taxon>Agaricomycotina</taxon>
        <taxon>Agaricomycetes</taxon>
        <taxon>Agaricomycetidae</taxon>
        <taxon>Agaricales</taxon>
        <taxon>Marasmiineae</taxon>
        <taxon>Mycenaceae</taxon>
        <taxon>Roridomyces</taxon>
    </lineage>
</organism>
<dbReference type="NCBIfam" id="NF001209">
    <property type="entry name" value="PRK00175.1"/>
    <property type="match status" value="1"/>
</dbReference>
<dbReference type="AlphaFoldDB" id="A0AAD7BBQ3"/>
<evidence type="ECO:0000259" key="4">
    <source>
        <dbReference type="Pfam" id="PF00561"/>
    </source>
</evidence>
<evidence type="ECO:0000256" key="2">
    <source>
        <dbReference type="ARBA" id="ARBA00022679"/>
    </source>
</evidence>
<dbReference type="NCBIfam" id="TIGR01392">
    <property type="entry name" value="homoserO_Ac_trn"/>
    <property type="match status" value="1"/>
</dbReference>
<gene>
    <name evidence="5" type="ORF">FB45DRAFT_801717</name>
</gene>
<dbReference type="GO" id="GO:0004414">
    <property type="term" value="F:homoserine O-acetyltransferase activity"/>
    <property type="evidence" value="ECO:0007669"/>
    <property type="project" value="TreeGrafter"/>
</dbReference>
<evidence type="ECO:0000256" key="1">
    <source>
        <dbReference type="ARBA" id="ARBA00006886"/>
    </source>
</evidence>
<dbReference type="HAMAP" id="MF_00296">
    <property type="entry name" value="MetX_acyltransf"/>
    <property type="match status" value="1"/>
</dbReference>
<dbReference type="GO" id="GO:0009086">
    <property type="term" value="P:methionine biosynthetic process"/>
    <property type="evidence" value="ECO:0007669"/>
    <property type="project" value="TreeGrafter"/>
</dbReference>
<evidence type="ECO:0000256" key="3">
    <source>
        <dbReference type="PIRSR" id="PIRSR000443-1"/>
    </source>
</evidence>
<proteinExistence type="inferred from homology"/>
<dbReference type="Proteomes" id="UP001221142">
    <property type="component" value="Unassembled WGS sequence"/>
</dbReference>
<keyword evidence="5" id="KW-0378">Hydrolase</keyword>
<dbReference type="Pfam" id="PF00561">
    <property type="entry name" value="Abhydrolase_1"/>
    <property type="match status" value="1"/>
</dbReference>
<comment type="caution">
    <text evidence="5">The sequence shown here is derived from an EMBL/GenBank/DDBJ whole genome shotgun (WGS) entry which is preliminary data.</text>
</comment>
<evidence type="ECO:0000313" key="6">
    <source>
        <dbReference type="Proteomes" id="UP001221142"/>
    </source>
</evidence>
<dbReference type="Gene3D" id="3.40.50.1820">
    <property type="entry name" value="alpha/beta hydrolase"/>
    <property type="match status" value="1"/>
</dbReference>
<evidence type="ECO:0000313" key="5">
    <source>
        <dbReference type="EMBL" id="KAJ7616088.1"/>
    </source>
</evidence>
<dbReference type="GO" id="GO:0016787">
    <property type="term" value="F:hydrolase activity"/>
    <property type="evidence" value="ECO:0007669"/>
    <property type="project" value="UniProtKB-KW"/>
</dbReference>
<keyword evidence="6" id="KW-1185">Reference proteome</keyword>
<dbReference type="SUPFAM" id="SSF53474">
    <property type="entry name" value="alpha/beta-Hydrolases"/>
    <property type="match status" value="1"/>
</dbReference>
<dbReference type="PANTHER" id="PTHR32268">
    <property type="entry name" value="HOMOSERINE O-ACETYLTRANSFERASE"/>
    <property type="match status" value="1"/>
</dbReference>
<reference evidence="5" key="1">
    <citation type="submission" date="2023-03" db="EMBL/GenBank/DDBJ databases">
        <title>Massive genome expansion in bonnet fungi (Mycena s.s.) driven by repeated elements and novel gene families across ecological guilds.</title>
        <authorList>
            <consortium name="Lawrence Berkeley National Laboratory"/>
            <person name="Harder C.B."/>
            <person name="Miyauchi S."/>
            <person name="Viragh M."/>
            <person name="Kuo A."/>
            <person name="Thoen E."/>
            <person name="Andreopoulos B."/>
            <person name="Lu D."/>
            <person name="Skrede I."/>
            <person name="Drula E."/>
            <person name="Henrissat B."/>
            <person name="Morin E."/>
            <person name="Kohler A."/>
            <person name="Barry K."/>
            <person name="LaButti K."/>
            <person name="Morin E."/>
            <person name="Salamov A."/>
            <person name="Lipzen A."/>
            <person name="Mereny Z."/>
            <person name="Hegedus B."/>
            <person name="Baldrian P."/>
            <person name="Stursova M."/>
            <person name="Weitz H."/>
            <person name="Taylor A."/>
            <person name="Grigoriev I.V."/>
            <person name="Nagy L.G."/>
            <person name="Martin F."/>
            <person name="Kauserud H."/>
        </authorList>
    </citation>
    <scope>NUCLEOTIDE SEQUENCE</scope>
    <source>
        <strain evidence="5">9284</strain>
    </source>
</reference>
<name>A0AAD7BBQ3_9AGAR</name>
<dbReference type="InterPro" id="IPR000073">
    <property type="entry name" value="AB_hydrolase_1"/>
</dbReference>
<feature type="active site" evidence="3">
    <location>
        <position position="334"/>
    </location>
</feature>
<dbReference type="InterPro" id="IPR008220">
    <property type="entry name" value="HAT_MetX-like"/>
</dbReference>
<dbReference type="EMBL" id="JARKIF010000023">
    <property type="protein sequence ID" value="KAJ7616088.1"/>
    <property type="molecule type" value="Genomic_DNA"/>
</dbReference>
<feature type="active site" evidence="3">
    <location>
        <position position="305"/>
    </location>
</feature>
<feature type="domain" description="AB hydrolase-1" evidence="4">
    <location>
        <begin position="40"/>
        <end position="340"/>
    </location>
</feature>
<sequence length="365" mass="39972">MASSKSTMIVPKFRLENGTLLLSVSVAFKTWGSLNARCDNVVVVCHPFTASVDVDEWWAKLFGRGRALDPAKMFIVCMNILGSAYGSASPLSVDASGRCYGPDFPDTTIRDDVRIHKIVLDRLGVSSIAVVIGGSMGGMHALEWPLCFPGFVKRVVAMATCARQSAWCIGWSEAQRQAIFSDGAFEDGWYHDYGRQPTAGLAAARMAGMLTYRSRDSFEARFGRMLQGASDEQRPVFSAQSYLRYKGAKFSSTFDANCYIHITHKMDTHDIARERASDDLDHGAAIASVLSQMPPNALIVSIDTDGLCLPEEQRMLAEGMPNAQLVVIESLAGHDGFLVESEQINGVVLDWLREEASEFYQAVSA</sequence>
<feature type="active site" description="Nucleophile" evidence="3">
    <location>
        <position position="135"/>
    </location>
</feature>
<accession>A0AAD7BBQ3</accession>
<dbReference type="PIRSF" id="PIRSF000443">
    <property type="entry name" value="Homoser_Ac_trans"/>
    <property type="match status" value="1"/>
</dbReference>